<protein>
    <recommendedName>
        <fullName evidence="8">N-(5'-phosphoribosyl)anthranilate isomerase</fullName>
        <shortName evidence="8">PRAI</shortName>
        <ecNumber evidence="8">5.3.1.24</ecNumber>
    </recommendedName>
</protein>
<accession>A0A5P9P7X4</accession>
<dbReference type="SUPFAM" id="SSF51366">
    <property type="entry name" value="Ribulose-phoshate binding barrel"/>
    <property type="match status" value="1"/>
</dbReference>
<dbReference type="Pfam" id="PF00697">
    <property type="entry name" value="PRAI"/>
    <property type="match status" value="1"/>
</dbReference>
<sequence length="222" mass="23104">MTRVKVCGLTTEDDLETAVDAGVDAVGFICDVTVDTPREVSVDRARELVAAVPPFVTAVLVTMPSSPERTLELADAVGPDALQIHSTLGPADLAAVRSELDTQLLYAIDADDATDAAAYDDTADALLVDTPAEDGGGGTGETHDWDRTRRAARDLESPLILAGGLTPDNVVDAIRTVEPFAVDVASGVEAADGSKDPAAVHSFVDRAMTAHRAVEPDSSQLP</sequence>
<dbReference type="OrthoDB" id="27513at2157"/>
<comment type="pathway">
    <text evidence="2 8">Amino-acid biosynthesis; L-tryptophan biosynthesis; L-tryptophan from chorismate: step 3/5.</text>
</comment>
<dbReference type="InterPro" id="IPR013785">
    <property type="entry name" value="Aldolase_TIM"/>
</dbReference>
<comment type="similarity">
    <text evidence="3 8">Belongs to the TrpF family.</text>
</comment>
<evidence type="ECO:0000313" key="10">
    <source>
        <dbReference type="EMBL" id="QFU83900.1"/>
    </source>
</evidence>
<evidence type="ECO:0000256" key="7">
    <source>
        <dbReference type="ARBA" id="ARBA00023235"/>
    </source>
</evidence>
<reference evidence="10 11" key="1">
    <citation type="journal article" date="2007" name="Int. J. Syst. Evol. Microbiol.">
        <title>Natronorubrum sulfidifaciens sp. nov., an extremely haloalkaliphilic archaeon isolated from Aiding salt lake in Xin-Jiang, China.</title>
        <authorList>
            <person name="Cui H.L."/>
            <person name="Tohty D."/>
            <person name="Liu H.C."/>
            <person name="Liu S.J."/>
            <person name="Oren A."/>
            <person name="Zhou P.J."/>
        </authorList>
    </citation>
    <scope>NUCLEOTIDE SEQUENCE [LARGE SCALE GENOMIC DNA]</scope>
    <source>
        <strain evidence="10 11">7-3</strain>
    </source>
</reference>
<dbReference type="Proteomes" id="UP000326170">
    <property type="component" value="Chromosome"/>
</dbReference>
<evidence type="ECO:0000256" key="6">
    <source>
        <dbReference type="ARBA" id="ARBA00023141"/>
    </source>
</evidence>
<evidence type="ECO:0000259" key="9">
    <source>
        <dbReference type="Pfam" id="PF00697"/>
    </source>
</evidence>
<evidence type="ECO:0000256" key="5">
    <source>
        <dbReference type="ARBA" id="ARBA00022822"/>
    </source>
</evidence>
<dbReference type="InterPro" id="IPR011060">
    <property type="entry name" value="RibuloseP-bd_barrel"/>
</dbReference>
<dbReference type="Gene3D" id="3.20.20.70">
    <property type="entry name" value="Aldolase class I"/>
    <property type="match status" value="1"/>
</dbReference>
<proteinExistence type="inferred from homology"/>
<dbReference type="PANTHER" id="PTHR42894">
    <property type="entry name" value="N-(5'-PHOSPHORIBOSYL)ANTHRANILATE ISOMERASE"/>
    <property type="match status" value="1"/>
</dbReference>
<evidence type="ECO:0000256" key="2">
    <source>
        <dbReference type="ARBA" id="ARBA00004664"/>
    </source>
</evidence>
<dbReference type="EC" id="5.3.1.24" evidence="8"/>
<dbReference type="GO" id="GO:0000162">
    <property type="term" value="P:L-tryptophan biosynthetic process"/>
    <property type="evidence" value="ECO:0007669"/>
    <property type="project" value="UniProtKB-UniRule"/>
</dbReference>
<keyword evidence="11" id="KW-1185">Reference proteome</keyword>
<dbReference type="KEGG" id="nas:GCU68_15835"/>
<dbReference type="AlphaFoldDB" id="A0A5P9P7X4"/>
<keyword evidence="7 8" id="KW-0413">Isomerase</keyword>
<feature type="domain" description="N-(5'phosphoribosyl) anthranilate isomerase (PRAI)" evidence="9">
    <location>
        <begin position="4"/>
        <end position="205"/>
    </location>
</feature>
<dbReference type="CDD" id="cd00405">
    <property type="entry name" value="PRAI"/>
    <property type="match status" value="1"/>
</dbReference>
<keyword evidence="6 8" id="KW-0057">Aromatic amino acid biosynthesis</keyword>
<dbReference type="InterPro" id="IPR001240">
    <property type="entry name" value="PRAI_dom"/>
</dbReference>
<dbReference type="GeneID" id="42302544"/>
<dbReference type="PANTHER" id="PTHR42894:SF1">
    <property type="entry name" value="N-(5'-PHOSPHORIBOSYL)ANTHRANILATE ISOMERASE"/>
    <property type="match status" value="1"/>
</dbReference>
<keyword evidence="4 8" id="KW-0028">Amino-acid biosynthesis</keyword>
<organism evidence="10 11">
    <name type="scientific">Natronorubrum aibiense</name>
    <dbReference type="NCBI Taxonomy" id="348826"/>
    <lineage>
        <taxon>Archaea</taxon>
        <taxon>Methanobacteriati</taxon>
        <taxon>Methanobacteriota</taxon>
        <taxon>Stenosarchaea group</taxon>
        <taxon>Halobacteria</taxon>
        <taxon>Halobacteriales</taxon>
        <taxon>Natrialbaceae</taxon>
        <taxon>Natronorubrum</taxon>
    </lineage>
</organism>
<dbReference type="RefSeq" id="WP_152943217.1">
    <property type="nucleotide sequence ID" value="NZ_CP045488.1"/>
</dbReference>
<evidence type="ECO:0000256" key="1">
    <source>
        <dbReference type="ARBA" id="ARBA00001164"/>
    </source>
</evidence>
<name>A0A5P9P7X4_9EURY</name>
<dbReference type="UniPathway" id="UPA00035">
    <property type="reaction ID" value="UER00042"/>
</dbReference>
<dbReference type="EMBL" id="CP045488">
    <property type="protein sequence ID" value="QFU83900.1"/>
    <property type="molecule type" value="Genomic_DNA"/>
</dbReference>
<comment type="catalytic activity">
    <reaction evidence="1 8">
        <text>N-(5-phospho-beta-D-ribosyl)anthranilate = 1-(2-carboxyphenylamino)-1-deoxy-D-ribulose 5-phosphate</text>
        <dbReference type="Rhea" id="RHEA:21540"/>
        <dbReference type="ChEBI" id="CHEBI:18277"/>
        <dbReference type="ChEBI" id="CHEBI:58613"/>
        <dbReference type="EC" id="5.3.1.24"/>
    </reaction>
</comment>
<evidence type="ECO:0000256" key="8">
    <source>
        <dbReference type="HAMAP-Rule" id="MF_00135"/>
    </source>
</evidence>
<dbReference type="GO" id="GO:0004640">
    <property type="term" value="F:phosphoribosylanthranilate isomerase activity"/>
    <property type="evidence" value="ECO:0007669"/>
    <property type="project" value="UniProtKB-UniRule"/>
</dbReference>
<keyword evidence="5 8" id="KW-0822">Tryptophan biosynthesis</keyword>
<dbReference type="InterPro" id="IPR044643">
    <property type="entry name" value="TrpF_fam"/>
</dbReference>
<evidence type="ECO:0000256" key="3">
    <source>
        <dbReference type="ARBA" id="ARBA00007571"/>
    </source>
</evidence>
<gene>
    <name evidence="8" type="primary">trpF</name>
    <name evidence="10" type="ORF">GCU68_15835</name>
</gene>
<evidence type="ECO:0000256" key="4">
    <source>
        <dbReference type="ARBA" id="ARBA00022605"/>
    </source>
</evidence>
<dbReference type="HAMAP" id="MF_00135">
    <property type="entry name" value="PRAI"/>
    <property type="match status" value="1"/>
</dbReference>
<evidence type="ECO:0000313" key="11">
    <source>
        <dbReference type="Proteomes" id="UP000326170"/>
    </source>
</evidence>